<dbReference type="PROSITE" id="PS01081">
    <property type="entry name" value="HTH_TETR_1"/>
    <property type="match status" value="1"/>
</dbReference>
<proteinExistence type="predicted"/>
<keyword evidence="1" id="KW-0805">Transcription regulation</keyword>
<evidence type="ECO:0000259" key="5">
    <source>
        <dbReference type="PROSITE" id="PS50977"/>
    </source>
</evidence>
<comment type="caution">
    <text evidence="6">The sequence shown here is derived from an EMBL/GenBank/DDBJ whole genome shotgun (WGS) entry which is preliminary data.</text>
</comment>
<evidence type="ECO:0000256" key="1">
    <source>
        <dbReference type="ARBA" id="ARBA00023015"/>
    </source>
</evidence>
<dbReference type="PANTHER" id="PTHR30055:SF234">
    <property type="entry name" value="HTH-TYPE TRANSCRIPTIONAL REGULATOR BETI"/>
    <property type="match status" value="1"/>
</dbReference>
<keyword evidence="3" id="KW-0804">Transcription</keyword>
<dbReference type="Pfam" id="PF00440">
    <property type="entry name" value="TetR_N"/>
    <property type="match status" value="1"/>
</dbReference>
<dbReference type="Proteomes" id="UP001141259">
    <property type="component" value="Unassembled WGS sequence"/>
</dbReference>
<dbReference type="PROSITE" id="PS50977">
    <property type="entry name" value="HTH_TETR_2"/>
    <property type="match status" value="1"/>
</dbReference>
<keyword evidence="2 4" id="KW-0238">DNA-binding</keyword>
<evidence type="ECO:0000256" key="4">
    <source>
        <dbReference type="PROSITE-ProRule" id="PRU00335"/>
    </source>
</evidence>
<evidence type="ECO:0000313" key="7">
    <source>
        <dbReference type="Proteomes" id="UP001141259"/>
    </source>
</evidence>
<accession>A0A9X3A654</accession>
<name>A0A9X3A654_9PSEU</name>
<dbReference type="PRINTS" id="PR00455">
    <property type="entry name" value="HTHTETR"/>
</dbReference>
<evidence type="ECO:0000256" key="2">
    <source>
        <dbReference type="ARBA" id="ARBA00023125"/>
    </source>
</evidence>
<organism evidence="6 7">
    <name type="scientific">Umezawaea endophytica</name>
    <dbReference type="NCBI Taxonomy" id="1654476"/>
    <lineage>
        <taxon>Bacteria</taxon>
        <taxon>Bacillati</taxon>
        <taxon>Actinomycetota</taxon>
        <taxon>Actinomycetes</taxon>
        <taxon>Pseudonocardiales</taxon>
        <taxon>Pseudonocardiaceae</taxon>
        <taxon>Umezawaea</taxon>
    </lineage>
</organism>
<protein>
    <submittedName>
        <fullName evidence="6">TetR/AcrR family transcriptional regulator</fullName>
    </submittedName>
</protein>
<dbReference type="InterPro" id="IPR050109">
    <property type="entry name" value="HTH-type_TetR-like_transc_reg"/>
</dbReference>
<reference evidence="6" key="1">
    <citation type="submission" date="2022-08" db="EMBL/GenBank/DDBJ databases">
        <authorList>
            <person name="Tistechok S."/>
            <person name="Samborskyy M."/>
            <person name="Roman I."/>
        </authorList>
    </citation>
    <scope>NUCLEOTIDE SEQUENCE</scope>
    <source>
        <strain evidence="6">DSM 103496</strain>
    </source>
</reference>
<dbReference type="InterPro" id="IPR001647">
    <property type="entry name" value="HTH_TetR"/>
</dbReference>
<evidence type="ECO:0000313" key="6">
    <source>
        <dbReference type="EMBL" id="MCS7483028.1"/>
    </source>
</evidence>
<keyword evidence="7" id="KW-1185">Reference proteome</keyword>
<dbReference type="EMBL" id="JANYMP010000028">
    <property type="protein sequence ID" value="MCS7483028.1"/>
    <property type="molecule type" value="Genomic_DNA"/>
</dbReference>
<dbReference type="RefSeq" id="WP_259628488.1">
    <property type="nucleotide sequence ID" value="NZ_JANYMP010000028.1"/>
</dbReference>
<dbReference type="InterPro" id="IPR009057">
    <property type="entry name" value="Homeodomain-like_sf"/>
</dbReference>
<dbReference type="PANTHER" id="PTHR30055">
    <property type="entry name" value="HTH-TYPE TRANSCRIPTIONAL REGULATOR RUTR"/>
    <property type="match status" value="1"/>
</dbReference>
<gene>
    <name evidence="6" type="ORF">NZH93_39790</name>
</gene>
<dbReference type="GO" id="GO:0000976">
    <property type="term" value="F:transcription cis-regulatory region binding"/>
    <property type="evidence" value="ECO:0007669"/>
    <property type="project" value="TreeGrafter"/>
</dbReference>
<dbReference type="AlphaFoldDB" id="A0A9X3A654"/>
<sequence length="208" mass="22403">MTQRRKTGDDRRAEIRRVALELFTAHGYESTSMREIAERLGITKAALYYHFDSKEAIVRSLFEERVATLDALIEWAEAQPHTPERAAEVAAGWFGLVVEGGLSFARFAMANQASLRDLVPHKGGGGLDRMQRVSALLVDPDTPPLELLRIRMALMTANLAVMGSQGLDLTDEEIITAAADAASLLVPGFADAIAARAAAAKVKAAATA</sequence>
<dbReference type="InterPro" id="IPR023772">
    <property type="entry name" value="DNA-bd_HTH_TetR-type_CS"/>
</dbReference>
<feature type="DNA-binding region" description="H-T-H motif" evidence="4">
    <location>
        <begin position="32"/>
        <end position="51"/>
    </location>
</feature>
<dbReference type="SUPFAM" id="SSF46689">
    <property type="entry name" value="Homeodomain-like"/>
    <property type="match status" value="1"/>
</dbReference>
<dbReference type="Gene3D" id="1.10.357.10">
    <property type="entry name" value="Tetracycline Repressor, domain 2"/>
    <property type="match status" value="1"/>
</dbReference>
<dbReference type="GO" id="GO:0003700">
    <property type="term" value="F:DNA-binding transcription factor activity"/>
    <property type="evidence" value="ECO:0007669"/>
    <property type="project" value="TreeGrafter"/>
</dbReference>
<evidence type="ECO:0000256" key="3">
    <source>
        <dbReference type="ARBA" id="ARBA00023163"/>
    </source>
</evidence>
<feature type="domain" description="HTH tetR-type" evidence="5">
    <location>
        <begin position="9"/>
        <end position="69"/>
    </location>
</feature>